<gene>
    <name evidence="3" type="ORF">NRB56_16730</name>
</gene>
<dbReference type="Gene3D" id="3.40.50.1820">
    <property type="entry name" value="alpha/beta hydrolase"/>
    <property type="match status" value="1"/>
</dbReference>
<dbReference type="EMBL" id="WEGI01000003">
    <property type="protein sequence ID" value="MQY26112.1"/>
    <property type="molecule type" value="Genomic_DNA"/>
</dbReference>
<protein>
    <recommendedName>
        <fullName evidence="5">Alpha/beta hydrolase</fullName>
    </recommendedName>
</protein>
<dbReference type="AlphaFoldDB" id="A0A7K0DLF2"/>
<organism evidence="3 4">
    <name type="scientific">Nocardia aurantia</name>
    <dbReference type="NCBI Taxonomy" id="2585199"/>
    <lineage>
        <taxon>Bacteria</taxon>
        <taxon>Bacillati</taxon>
        <taxon>Actinomycetota</taxon>
        <taxon>Actinomycetes</taxon>
        <taxon>Mycobacteriales</taxon>
        <taxon>Nocardiaceae</taxon>
        <taxon>Nocardia</taxon>
    </lineage>
</organism>
<dbReference type="SUPFAM" id="SSF53474">
    <property type="entry name" value="alpha/beta-Hydrolases"/>
    <property type="match status" value="1"/>
</dbReference>
<dbReference type="OrthoDB" id="4568724at2"/>
<keyword evidence="2" id="KW-0732">Signal</keyword>
<evidence type="ECO:0008006" key="5">
    <source>
        <dbReference type="Google" id="ProtNLM"/>
    </source>
</evidence>
<evidence type="ECO:0000256" key="2">
    <source>
        <dbReference type="SAM" id="SignalP"/>
    </source>
</evidence>
<feature type="region of interest" description="Disordered" evidence="1">
    <location>
        <begin position="293"/>
        <end position="314"/>
    </location>
</feature>
<feature type="chain" id="PRO_5029707574" description="Alpha/beta hydrolase" evidence="2">
    <location>
        <begin position="26"/>
        <end position="314"/>
    </location>
</feature>
<feature type="signal peptide" evidence="2">
    <location>
        <begin position="1"/>
        <end position="25"/>
    </location>
</feature>
<dbReference type="InterPro" id="IPR029058">
    <property type="entry name" value="AB_hydrolase_fold"/>
</dbReference>
<evidence type="ECO:0000313" key="3">
    <source>
        <dbReference type="EMBL" id="MQY26112.1"/>
    </source>
</evidence>
<accession>A0A7K0DLF2</accession>
<evidence type="ECO:0000256" key="1">
    <source>
        <dbReference type="SAM" id="MobiDB-lite"/>
    </source>
</evidence>
<dbReference type="Proteomes" id="UP000431401">
    <property type="component" value="Unassembled WGS sequence"/>
</dbReference>
<keyword evidence="4" id="KW-1185">Reference proteome</keyword>
<sequence>MRVHLVTLIAAACLAGPAATVPAAAAPTTVDIPCAGAIHHQPADWYLPEGAPRGLVWLQHGFARTDANVADLAETLTAAGYLVFTPSLPFIDPAGCTLQNLGDNTPFLNQVAALFTTADDPTGPLATSLAAAATARNRPTPALPRDLVFIGHSAGAEAVEYVAHRLHTTAPAQWGNLHGLILLDPVKSFLGNNTDTALTDLDRTPLPVLTISGPPAPCNNFGTGTTALQTLLHRTFIGVRLPTGAHTDAEGASTDAPGEIFCGAPQPANVATLQHLATEWTTDFLTATTTPADYPTGTPPTIQAAPNAEPLHGA</sequence>
<reference evidence="3 4" key="1">
    <citation type="submission" date="2019-10" db="EMBL/GenBank/DDBJ databases">
        <title>Nocardia macrotermitis sp. nov. and Nocardia aurantia sp. nov., isolated from the gut of fungus growing-termite Macrotermes natalensis.</title>
        <authorList>
            <person name="Benndorf R."/>
            <person name="Schwitalla J."/>
            <person name="Martin K."/>
            <person name="De Beer W."/>
            <person name="Kaster A.-K."/>
            <person name="Vollmers J."/>
            <person name="Poulsen M."/>
            <person name="Beemelmanns C."/>
        </authorList>
    </citation>
    <scope>NUCLEOTIDE SEQUENCE [LARGE SCALE GENOMIC DNA]</scope>
    <source>
        <strain evidence="3 4">RB56</strain>
    </source>
</reference>
<comment type="caution">
    <text evidence="3">The sequence shown here is derived from an EMBL/GenBank/DDBJ whole genome shotgun (WGS) entry which is preliminary data.</text>
</comment>
<dbReference type="RefSeq" id="WP_153340027.1">
    <property type="nucleotide sequence ID" value="NZ_WEGI01000003.1"/>
</dbReference>
<proteinExistence type="predicted"/>
<name>A0A7K0DLF2_9NOCA</name>
<evidence type="ECO:0000313" key="4">
    <source>
        <dbReference type="Proteomes" id="UP000431401"/>
    </source>
</evidence>